<feature type="repeat" description="PPR" evidence="2">
    <location>
        <begin position="57"/>
        <end position="91"/>
    </location>
</feature>
<dbReference type="Gramene" id="ONK76849">
    <property type="protein sequence ID" value="ONK76849"/>
    <property type="gene ID" value="A4U43_C02F460"/>
</dbReference>
<dbReference type="FunFam" id="1.25.40.10:FF:000158">
    <property type="entry name" value="pentatricopeptide repeat-containing protein At2g33680"/>
    <property type="match status" value="1"/>
</dbReference>
<evidence type="ECO:0000256" key="1">
    <source>
        <dbReference type="ARBA" id="ARBA00022737"/>
    </source>
</evidence>
<dbReference type="GO" id="GO:0009451">
    <property type="term" value="P:RNA modification"/>
    <property type="evidence" value="ECO:0007669"/>
    <property type="project" value="InterPro"/>
</dbReference>
<accession>A0A5P1FIW9</accession>
<feature type="repeat" description="PPR" evidence="2">
    <location>
        <begin position="359"/>
        <end position="393"/>
    </location>
</feature>
<dbReference type="FunFam" id="1.25.40.10:FF:000344">
    <property type="entry name" value="Pentatricopeptide repeat-containing protein"/>
    <property type="match status" value="1"/>
</dbReference>
<dbReference type="GO" id="GO:0003723">
    <property type="term" value="F:RNA binding"/>
    <property type="evidence" value="ECO:0007669"/>
    <property type="project" value="InterPro"/>
</dbReference>
<dbReference type="Pfam" id="PF13041">
    <property type="entry name" value="PPR_2"/>
    <property type="match status" value="5"/>
</dbReference>
<dbReference type="PANTHER" id="PTHR47926">
    <property type="entry name" value="PENTATRICOPEPTIDE REPEAT-CONTAINING PROTEIN"/>
    <property type="match status" value="1"/>
</dbReference>
<dbReference type="InterPro" id="IPR046960">
    <property type="entry name" value="PPR_At4g14850-like_plant"/>
</dbReference>
<dbReference type="FunFam" id="1.25.40.10:FF:000351">
    <property type="entry name" value="Pentatricopeptide repeat-containing protein"/>
    <property type="match status" value="1"/>
</dbReference>
<dbReference type="InterPro" id="IPR011990">
    <property type="entry name" value="TPR-like_helical_dom_sf"/>
</dbReference>
<evidence type="ECO:0008006" key="5">
    <source>
        <dbReference type="Google" id="ProtNLM"/>
    </source>
</evidence>
<name>A0A5P1FIW9_ASPOF</name>
<dbReference type="PROSITE" id="PS51375">
    <property type="entry name" value="PPR"/>
    <property type="match status" value="7"/>
</dbReference>
<protein>
    <recommendedName>
        <fullName evidence="5">Pentacotripeptide-repeat region of PRORP domain-containing protein</fullName>
    </recommendedName>
</protein>
<dbReference type="PANTHER" id="PTHR47926:SF347">
    <property type="entry name" value="PENTATRICOPEPTIDE REPEAT-CONTAINING PROTEIN"/>
    <property type="match status" value="1"/>
</dbReference>
<reference evidence="4" key="1">
    <citation type="journal article" date="2017" name="Nat. Commun.">
        <title>The asparagus genome sheds light on the origin and evolution of a young Y chromosome.</title>
        <authorList>
            <person name="Harkess A."/>
            <person name="Zhou J."/>
            <person name="Xu C."/>
            <person name="Bowers J.E."/>
            <person name="Van der Hulst R."/>
            <person name="Ayyampalayam S."/>
            <person name="Mercati F."/>
            <person name="Riccardi P."/>
            <person name="McKain M.R."/>
            <person name="Kakrana A."/>
            <person name="Tang H."/>
            <person name="Ray J."/>
            <person name="Groenendijk J."/>
            <person name="Arikit S."/>
            <person name="Mathioni S.M."/>
            <person name="Nakano M."/>
            <person name="Shan H."/>
            <person name="Telgmann-Rauber A."/>
            <person name="Kanno A."/>
            <person name="Yue Z."/>
            <person name="Chen H."/>
            <person name="Li W."/>
            <person name="Chen Y."/>
            <person name="Xu X."/>
            <person name="Zhang Y."/>
            <person name="Luo S."/>
            <person name="Chen H."/>
            <person name="Gao J."/>
            <person name="Mao Z."/>
            <person name="Pires J.C."/>
            <person name="Luo M."/>
            <person name="Kudrna D."/>
            <person name="Wing R.A."/>
            <person name="Meyers B.C."/>
            <person name="Yi K."/>
            <person name="Kong H."/>
            <person name="Lavrijsen P."/>
            <person name="Sunseri F."/>
            <person name="Falavigna A."/>
            <person name="Ye Y."/>
            <person name="Leebens-Mack J.H."/>
            <person name="Chen G."/>
        </authorList>
    </citation>
    <scope>NUCLEOTIDE SEQUENCE [LARGE SCALE GENOMIC DNA]</scope>
    <source>
        <strain evidence="4">cv. DH0086</strain>
    </source>
</reference>
<dbReference type="NCBIfam" id="TIGR00756">
    <property type="entry name" value="PPR"/>
    <property type="match status" value="7"/>
</dbReference>
<proteinExistence type="predicted"/>
<feature type="repeat" description="PPR" evidence="2">
    <location>
        <begin position="258"/>
        <end position="292"/>
    </location>
</feature>
<keyword evidence="1" id="KW-0677">Repeat</keyword>
<dbReference type="FunFam" id="1.25.40.10:FF:000073">
    <property type="entry name" value="Pentatricopeptide repeat-containing protein chloroplastic"/>
    <property type="match status" value="2"/>
</dbReference>
<organism evidence="3 4">
    <name type="scientific">Asparagus officinalis</name>
    <name type="common">Garden asparagus</name>
    <dbReference type="NCBI Taxonomy" id="4686"/>
    <lineage>
        <taxon>Eukaryota</taxon>
        <taxon>Viridiplantae</taxon>
        <taxon>Streptophyta</taxon>
        <taxon>Embryophyta</taxon>
        <taxon>Tracheophyta</taxon>
        <taxon>Spermatophyta</taxon>
        <taxon>Magnoliopsida</taxon>
        <taxon>Liliopsida</taxon>
        <taxon>Asparagales</taxon>
        <taxon>Asparagaceae</taxon>
        <taxon>Asparagoideae</taxon>
        <taxon>Asparagus</taxon>
    </lineage>
</organism>
<sequence length="752" mass="82990">MIKRRLLHSLPPPPTTDAANVTSLSDYHRLLRSINSPTKLNQILSRLLILGLHQNPSTILFNSLLRSFTNSNNPRAAIRLYTQMLNRGPEPDNYSFTFVLKACVGAHDIKTGKSVHNQVIRRGLIDDLFIGTGLVDMYVKFGRVEIARKAFDSMPTRDVVSWNAMIAGFAKGGEPSIALGLLREMMGVGIEPNSVSFLNLFPAVCVLSEVMLCRTLHGFVVRRGFWASVSNGLVDTYSKCGDVESARGIFDGMLGLRDDVSWASMISGYVFNGFFLEALELFDEMRRDDLKLNQVSLMSALSAVAEIGDLERGMDIHNYAIQKGIDFDVPTITVLMTMYAKCRDLETAKFLFEGIQKKDIVAWSAMISSLIQIGRSKEALSLLREMVMRGFVPNKVTIVSALPACGDLLDVKSGKCIHCYALRLAIDEDVSVGTALISMYAQCELFTSAHVVFDALRYKEVITWNTLINGYAQLGDACNALRMFQQLRATGLQPDPGTMVGILPACALLNACDLGSSVHGLSIKNGFDSDHHVKNANIDMYAKCGNFPSAEILFCEAKARKDVISWNTMIAGYMHNGNANKALLVFREMRAENIKPNVVSLVSIIPAVAELTSLRDGLALHSFVITSGLETNVLIGNSLIDMYSKCGQIDCARYFFDWMDYKDTVSWNVMLSGYATNGLGEDSVALFKEMNKRGIKADSLSFVGVLSACRHGGLVEEGKKIFESIENELDLEPKMEHYACMVDLLGRTGQFD</sequence>
<evidence type="ECO:0000313" key="3">
    <source>
        <dbReference type="EMBL" id="ONK76849.1"/>
    </source>
</evidence>
<dbReference type="Gene3D" id="1.25.40.10">
    <property type="entry name" value="Tetratricopeptide repeat domain"/>
    <property type="match status" value="5"/>
</dbReference>
<dbReference type="AlphaFoldDB" id="A0A5P1FIW9"/>
<dbReference type="EMBL" id="CM007382">
    <property type="protein sequence ID" value="ONK76849.1"/>
    <property type="molecule type" value="Genomic_DNA"/>
</dbReference>
<feature type="repeat" description="PPR" evidence="2">
    <location>
        <begin position="158"/>
        <end position="192"/>
    </location>
</feature>
<keyword evidence="4" id="KW-1185">Reference proteome</keyword>
<dbReference type="OMA" id="SDIYAQC"/>
<gene>
    <name evidence="3" type="ORF">A4U43_C02F460</name>
</gene>
<feature type="repeat" description="PPR" evidence="2">
    <location>
        <begin position="663"/>
        <end position="697"/>
    </location>
</feature>
<dbReference type="InterPro" id="IPR002885">
    <property type="entry name" value="PPR_rpt"/>
</dbReference>
<dbReference type="Pfam" id="PF01535">
    <property type="entry name" value="PPR"/>
    <property type="match status" value="4"/>
</dbReference>
<evidence type="ECO:0000256" key="2">
    <source>
        <dbReference type="PROSITE-ProRule" id="PRU00708"/>
    </source>
</evidence>
<feature type="repeat" description="PPR" evidence="2">
    <location>
        <begin position="460"/>
        <end position="494"/>
    </location>
</feature>
<evidence type="ECO:0000313" key="4">
    <source>
        <dbReference type="Proteomes" id="UP000243459"/>
    </source>
</evidence>
<dbReference type="Proteomes" id="UP000243459">
    <property type="component" value="Chromosome 2"/>
</dbReference>
<feature type="non-terminal residue" evidence="3">
    <location>
        <position position="752"/>
    </location>
</feature>
<dbReference type="GO" id="GO:0099402">
    <property type="term" value="P:plant organ development"/>
    <property type="evidence" value="ECO:0007669"/>
    <property type="project" value="UniProtKB-ARBA"/>
</dbReference>
<feature type="repeat" description="PPR" evidence="2">
    <location>
        <begin position="562"/>
        <end position="596"/>
    </location>
</feature>